<evidence type="ECO:0000313" key="2">
    <source>
        <dbReference type="Proteomes" id="UP000037237"/>
    </source>
</evidence>
<proteinExistence type="predicted"/>
<comment type="caution">
    <text evidence="1">The sequence shown here is derived from an EMBL/GenBank/DDBJ whole genome shotgun (WGS) entry which is preliminary data.</text>
</comment>
<evidence type="ECO:0008006" key="3">
    <source>
        <dbReference type="Google" id="ProtNLM"/>
    </source>
</evidence>
<dbReference type="InterPro" id="IPR046142">
    <property type="entry name" value="DUF6144"/>
</dbReference>
<dbReference type="EMBL" id="LFWU01000090">
    <property type="protein sequence ID" value="KON31772.1"/>
    <property type="molecule type" value="Genomic_DNA"/>
</dbReference>
<dbReference type="Pfam" id="PF19641">
    <property type="entry name" value="DUF6144"/>
    <property type="match status" value="1"/>
</dbReference>
<organism evidence="1 2">
    <name type="scientific">miscellaneous Crenarchaeota group-1 archaeon SG8-32-1</name>
    <dbReference type="NCBI Taxonomy" id="1685124"/>
    <lineage>
        <taxon>Archaea</taxon>
        <taxon>Candidatus Bathyarchaeota</taxon>
        <taxon>MCG-1</taxon>
    </lineage>
</organism>
<accession>A0A0M0BT30</accession>
<reference evidence="1 2" key="1">
    <citation type="submission" date="2015-06" db="EMBL/GenBank/DDBJ databases">
        <title>New insights into the roles of widespread benthic archaea in carbon and nitrogen cycling.</title>
        <authorList>
            <person name="Lazar C.S."/>
            <person name="Baker B.J."/>
            <person name="Seitz K.W."/>
            <person name="Hyde A.S."/>
            <person name="Dick G.J."/>
            <person name="Hinrichs K.-U."/>
            <person name="Teske A.P."/>
        </authorList>
    </citation>
    <scope>NUCLEOTIDE SEQUENCE [LARGE SCALE GENOMIC DNA]</scope>
    <source>
        <strain evidence="1">SG8-32-1</strain>
    </source>
</reference>
<dbReference type="AlphaFoldDB" id="A0A0M0BT30"/>
<gene>
    <name evidence="1" type="ORF">AC477_03835</name>
</gene>
<evidence type="ECO:0000313" key="1">
    <source>
        <dbReference type="EMBL" id="KON31772.1"/>
    </source>
</evidence>
<sequence>MNSIEDIIPKTGRIGRFAKIIKKEVPKELFLTLLKDSEKYSSFSPSRKAEWWKETVIKMENELGAEKTKEIMTICGSKCCGLGHRKTVRKKFEESSSIEEFLKKISARDVTYKLIDKNTILAEYQRCFCGLVNATKTAFPNMTYCQCSVEFNRQYFSSAFNKPAKVKLIKTVITGNDSCQFAIHF</sequence>
<dbReference type="Proteomes" id="UP000037237">
    <property type="component" value="Unassembled WGS sequence"/>
</dbReference>
<protein>
    <recommendedName>
        <fullName evidence="3">L-2-amino-thiazoline-4-carboxylic acid hydrolase</fullName>
    </recommendedName>
</protein>
<name>A0A0M0BT30_9ARCH</name>